<evidence type="ECO:0000256" key="1">
    <source>
        <dbReference type="SAM" id="MobiDB-lite"/>
    </source>
</evidence>
<gene>
    <name evidence="3" type="ORF">FH972_025043</name>
</gene>
<evidence type="ECO:0000313" key="4">
    <source>
        <dbReference type="Proteomes" id="UP000327013"/>
    </source>
</evidence>
<reference evidence="3 4" key="1">
    <citation type="submission" date="2019-06" db="EMBL/GenBank/DDBJ databases">
        <title>A chromosomal-level reference genome of Carpinus fangiana (Coryloideae, Betulaceae).</title>
        <authorList>
            <person name="Yang X."/>
            <person name="Wang Z."/>
            <person name="Zhang L."/>
            <person name="Hao G."/>
            <person name="Liu J."/>
            <person name="Yang Y."/>
        </authorList>
    </citation>
    <scope>NUCLEOTIDE SEQUENCE [LARGE SCALE GENOMIC DNA]</scope>
    <source>
        <strain evidence="3">Cfa_2016G</strain>
        <tissue evidence="3">Leaf</tissue>
    </source>
</reference>
<feature type="domain" description="DUF676" evidence="2">
    <location>
        <begin position="70"/>
        <end position="132"/>
    </location>
</feature>
<organism evidence="3 4">
    <name type="scientific">Carpinus fangiana</name>
    <dbReference type="NCBI Taxonomy" id="176857"/>
    <lineage>
        <taxon>Eukaryota</taxon>
        <taxon>Viridiplantae</taxon>
        <taxon>Streptophyta</taxon>
        <taxon>Embryophyta</taxon>
        <taxon>Tracheophyta</taxon>
        <taxon>Spermatophyta</taxon>
        <taxon>Magnoliopsida</taxon>
        <taxon>eudicotyledons</taxon>
        <taxon>Gunneridae</taxon>
        <taxon>Pentapetalae</taxon>
        <taxon>rosids</taxon>
        <taxon>fabids</taxon>
        <taxon>Fagales</taxon>
        <taxon>Betulaceae</taxon>
        <taxon>Carpinus</taxon>
    </lineage>
</organism>
<dbReference type="EMBL" id="VIBQ01000036">
    <property type="protein sequence ID" value="KAB8437363.1"/>
    <property type="molecule type" value="Genomic_DNA"/>
</dbReference>
<evidence type="ECO:0000313" key="3">
    <source>
        <dbReference type="EMBL" id="KAB8437363.1"/>
    </source>
</evidence>
<evidence type="ECO:0000259" key="2">
    <source>
        <dbReference type="Pfam" id="PF05057"/>
    </source>
</evidence>
<dbReference type="InterPro" id="IPR029058">
    <property type="entry name" value="AB_hydrolase_fold"/>
</dbReference>
<dbReference type="Proteomes" id="UP000327013">
    <property type="component" value="Unassembled WGS sequence"/>
</dbReference>
<keyword evidence="4" id="KW-1185">Reference proteome</keyword>
<dbReference type="SUPFAM" id="SSF53474">
    <property type="entry name" value="alpha/beta-Hydrolases"/>
    <property type="match status" value="1"/>
</dbReference>
<dbReference type="PANTHER" id="PTHR42044:SF2">
    <property type="entry name" value="DUF676 DOMAIN-CONTAINING PROTEIN"/>
    <property type="match status" value="1"/>
</dbReference>
<name>A0A5N6L0F3_9ROSI</name>
<dbReference type="Gene3D" id="3.40.50.1820">
    <property type="entry name" value="alpha/beta hydrolase"/>
    <property type="match status" value="1"/>
</dbReference>
<sequence>MVEVYVTSAEAEGPTTEELREKAGEKSPQTRAWEDVCLLISKMPWLFNTVLPLKAPTPLPGMQTERYNTLAVRISYEAIRDAMLDENLDKVVVIAHSQGGIITSLALDNLYATMPTQYFKKLEIYTFGSAASDFHNPMVDPSHLGSSTTPNAMAAANKSAMDMPKLSSRKPDPTYIEQHLVKYIEHYCNGHDMVPLWGVLWHIAKGTSSSYSGRVFRHENQSGHLFDQHYLESMLPLSKINDHDDPHMFLNHVCRMNTREAGVLTAATFGPNSKSGNDEGLIVATVRDLSRLWRYVDGKSP</sequence>
<comment type="caution">
    <text evidence="3">The sequence shown here is derived from an EMBL/GenBank/DDBJ whole genome shotgun (WGS) entry which is preliminary data.</text>
</comment>
<dbReference type="Pfam" id="PF05057">
    <property type="entry name" value="DUF676"/>
    <property type="match status" value="1"/>
</dbReference>
<dbReference type="OrthoDB" id="202545at2759"/>
<feature type="region of interest" description="Disordered" evidence="1">
    <location>
        <begin position="1"/>
        <end position="27"/>
    </location>
</feature>
<dbReference type="PANTHER" id="PTHR42044">
    <property type="entry name" value="DUF676 DOMAIN-CONTAINING PROTEIN-RELATED"/>
    <property type="match status" value="1"/>
</dbReference>
<proteinExistence type="predicted"/>
<dbReference type="AlphaFoldDB" id="A0A5N6L0F3"/>
<dbReference type="InterPro" id="IPR007751">
    <property type="entry name" value="DUF676_lipase-like"/>
</dbReference>
<protein>
    <recommendedName>
        <fullName evidence="2">DUF676 domain-containing protein</fullName>
    </recommendedName>
</protein>
<accession>A0A5N6L0F3</accession>